<evidence type="ECO:0008006" key="3">
    <source>
        <dbReference type="Google" id="ProtNLM"/>
    </source>
</evidence>
<proteinExistence type="predicted"/>
<organism evidence="1 2">
    <name type="scientific">Paracoccus rhizosphaerae</name>
    <dbReference type="NCBI Taxonomy" id="1133347"/>
    <lineage>
        <taxon>Bacteria</taxon>
        <taxon>Pseudomonadati</taxon>
        <taxon>Pseudomonadota</taxon>
        <taxon>Alphaproteobacteria</taxon>
        <taxon>Rhodobacterales</taxon>
        <taxon>Paracoccaceae</taxon>
        <taxon>Paracoccus</taxon>
    </lineage>
</organism>
<reference evidence="1 2" key="1">
    <citation type="submission" date="2024-09" db="EMBL/GenBank/DDBJ databases">
        <authorList>
            <person name="Sun Q."/>
            <person name="Mori K."/>
        </authorList>
    </citation>
    <scope>NUCLEOTIDE SEQUENCE [LARGE SCALE GENOMIC DNA]</scope>
    <source>
        <strain evidence="1 2">CCM 7904</strain>
    </source>
</reference>
<evidence type="ECO:0000313" key="1">
    <source>
        <dbReference type="EMBL" id="MFC0202008.1"/>
    </source>
</evidence>
<dbReference type="RefSeq" id="WP_265508218.1">
    <property type="nucleotide sequence ID" value="NZ_JAOTBE010000062.1"/>
</dbReference>
<dbReference type="Proteomes" id="UP001589795">
    <property type="component" value="Unassembled WGS sequence"/>
</dbReference>
<comment type="caution">
    <text evidence="1">The sequence shown here is derived from an EMBL/GenBank/DDBJ whole genome shotgun (WGS) entry which is preliminary data.</text>
</comment>
<keyword evidence="2" id="KW-1185">Reference proteome</keyword>
<accession>A0ABV6CMM1</accession>
<evidence type="ECO:0000313" key="2">
    <source>
        <dbReference type="Proteomes" id="UP001589795"/>
    </source>
</evidence>
<gene>
    <name evidence="1" type="ORF">ACFFIZ_17260</name>
</gene>
<sequence>MTSDPQNDQPHPELDGLMAELRDRLRSRPIPPRLQELAQELEQALAGRTGGDAADPTNDK</sequence>
<name>A0ABV6CMM1_9RHOB</name>
<dbReference type="EMBL" id="JBHLWQ010000159">
    <property type="protein sequence ID" value="MFC0202008.1"/>
    <property type="molecule type" value="Genomic_DNA"/>
</dbReference>
<protein>
    <recommendedName>
        <fullName evidence="3">Anti-sigma factor NepR domain-containing protein</fullName>
    </recommendedName>
</protein>